<organism evidence="6">
    <name type="scientific">Schistosoma japonicum</name>
    <name type="common">Blood fluke</name>
    <dbReference type="NCBI Taxonomy" id="6182"/>
    <lineage>
        <taxon>Eukaryota</taxon>
        <taxon>Metazoa</taxon>
        <taxon>Spiralia</taxon>
        <taxon>Lophotrochozoa</taxon>
        <taxon>Platyhelminthes</taxon>
        <taxon>Trematoda</taxon>
        <taxon>Digenea</taxon>
        <taxon>Strigeidida</taxon>
        <taxon>Schistosomatoidea</taxon>
        <taxon>Schistosomatidae</taxon>
        <taxon>Schistosoma</taxon>
    </lineage>
</organism>
<dbReference type="GO" id="GO:0016020">
    <property type="term" value="C:membrane"/>
    <property type="evidence" value="ECO:0007669"/>
    <property type="project" value="UniProtKB-SubCell"/>
</dbReference>
<dbReference type="InterPro" id="IPR018499">
    <property type="entry name" value="Tetraspanin/Peripherin"/>
</dbReference>
<feature type="transmembrane region" description="Helical" evidence="5">
    <location>
        <begin position="126"/>
        <end position="145"/>
    </location>
</feature>
<sequence length="354" mass="40929">MTGVTMWFNNWLERQTFLIVTSQWIMFTITCYILIMGIQDIIGPIALLAGSMENLFQNFIRAVDAQYVIKSDVTFTDDDSKRLFYLLRGPMPMLIFLHLSIIIINAICILSALICRADYFMKLDMLILFLIAIIDTVVFSILIYMDPKANLSMFIEELQKVQVNYTGAETKNFPTLLFNYLHQHFNCCGVHSYTEWFNPTINWKKQVTYDNVIYDIKLPISCCPNLLSNQLPDCAILKESHPPFIQGCAEILMDNSIFHTKSTSERLYALIYFIAHVTILSIYTINMNLIRQKGDILFLYHDGKLHTNNQQNDINDVNVADEVNNFNMKSFHTNDSLQVTVLNLQPSSNDSHFY</sequence>
<evidence type="ECO:0000256" key="3">
    <source>
        <dbReference type="ARBA" id="ARBA00022989"/>
    </source>
</evidence>
<dbReference type="Gene3D" id="1.10.1450.10">
    <property type="entry name" value="Tetraspanin"/>
    <property type="match status" value="1"/>
</dbReference>
<dbReference type="Pfam" id="PF00335">
    <property type="entry name" value="Tetraspanin"/>
    <property type="match status" value="1"/>
</dbReference>
<evidence type="ECO:0000256" key="2">
    <source>
        <dbReference type="ARBA" id="ARBA00022692"/>
    </source>
</evidence>
<keyword evidence="3 5" id="KW-1133">Transmembrane helix</keyword>
<evidence type="ECO:0000256" key="5">
    <source>
        <dbReference type="SAM" id="Phobius"/>
    </source>
</evidence>
<reference evidence="6" key="2">
    <citation type="submission" date="2009-03" db="EMBL/GenBank/DDBJ databases">
        <authorList>
            <person name="Gang L."/>
        </authorList>
    </citation>
    <scope>NUCLEOTIDE SEQUENCE</scope>
    <source>
        <strain evidence="6">Anhui</strain>
    </source>
</reference>
<proteinExistence type="evidence at transcript level"/>
<evidence type="ECO:0000256" key="1">
    <source>
        <dbReference type="ARBA" id="ARBA00004141"/>
    </source>
</evidence>
<comment type="subcellular location">
    <subcellularLocation>
        <location evidence="1">Membrane</location>
        <topology evidence="1">Multi-pass membrane protein</topology>
    </subcellularLocation>
</comment>
<keyword evidence="4 5" id="KW-0472">Membrane</keyword>
<feature type="transmembrane region" description="Helical" evidence="5">
    <location>
        <begin position="267"/>
        <end position="285"/>
    </location>
</feature>
<keyword evidence="2 5" id="KW-0812">Transmembrane</keyword>
<feature type="transmembrane region" description="Helical" evidence="5">
    <location>
        <begin position="91"/>
        <end position="114"/>
    </location>
</feature>
<feature type="transmembrane region" description="Helical" evidence="5">
    <location>
        <begin position="16"/>
        <end position="35"/>
    </location>
</feature>
<evidence type="ECO:0000256" key="4">
    <source>
        <dbReference type="ARBA" id="ARBA00023136"/>
    </source>
</evidence>
<accession>C1LHJ1</accession>
<reference evidence="6" key="1">
    <citation type="journal article" date="2009" name="Nature">
        <title>The Schistosoma japonicum genome reveals features of host-parasite interplay.</title>
        <authorList>
            <person name="Liu F."/>
            <person name="Zhou Y."/>
            <person name="Wang Z.Q."/>
            <person name="Lu G."/>
            <person name="Zheng H."/>
            <person name="Brindley P.J."/>
            <person name="McManus D.P."/>
            <person name="Blair D."/>
            <person name="Zhang Q.H."/>
            <person name="Zhong Y."/>
            <person name="Wang S."/>
            <person name="Han Z.G."/>
            <person name="Chen Z."/>
        </authorList>
    </citation>
    <scope>NUCLEOTIDE SEQUENCE</scope>
    <source>
        <strain evidence="6">Anhui</strain>
    </source>
</reference>
<dbReference type="InterPro" id="IPR008952">
    <property type="entry name" value="Tetraspanin_EC2_sf"/>
</dbReference>
<protein>
    <submittedName>
        <fullName evidence="6">Hypotheticial protein</fullName>
    </submittedName>
</protein>
<evidence type="ECO:0000313" key="6">
    <source>
        <dbReference type="EMBL" id="CAX74169.1"/>
    </source>
</evidence>
<name>C1LHJ1_SCHJA</name>
<dbReference type="AlphaFoldDB" id="C1LHJ1"/>
<dbReference type="EMBL" id="FN318440">
    <property type="protein sequence ID" value="CAX74169.1"/>
    <property type="molecule type" value="mRNA"/>
</dbReference>
<dbReference type="SUPFAM" id="SSF48652">
    <property type="entry name" value="Tetraspanin"/>
    <property type="match status" value="1"/>
</dbReference>